<dbReference type="AlphaFoldDB" id="A0A8D5FPR2"/>
<evidence type="ECO:0000313" key="3">
    <source>
        <dbReference type="Proteomes" id="UP000826725"/>
    </source>
</evidence>
<reference evidence="2" key="1">
    <citation type="submission" date="2020-09" db="EMBL/GenBank/DDBJ databases">
        <title>Desulfogranum mesoprofundum gen. nov., sp. nov., a novel mesophilic, sulfate-reducing chemolithoautotroph isolated from a deep-sea hydrothermal vent chimney in the Suiyo Seamount.</title>
        <authorList>
            <person name="Hashimoto Y."/>
            <person name="Nakagawa S."/>
        </authorList>
    </citation>
    <scope>NUCLEOTIDE SEQUENCE</scope>
    <source>
        <strain evidence="2">KT2</strain>
    </source>
</reference>
<accession>A0A8D5FPR2</accession>
<name>A0A8D5FPR2_9BACT</name>
<dbReference type="KEGG" id="dbk:DGMP_37160"/>
<gene>
    <name evidence="2" type="ORF">DGMP_37160</name>
</gene>
<dbReference type="PANTHER" id="PTHR48094">
    <property type="entry name" value="PROTEIN/NUCLEIC ACID DEGLYCASE DJ-1-RELATED"/>
    <property type="match status" value="1"/>
</dbReference>
<dbReference type="EMBL" id="AP024086">
    <property type="protein sequence ID" value="BCL63023.1"/>
    <property type="molecule type" value="Genomic_DNA"/>
</dbReference>
<dbReference type="InterPro" id="IPR050325">
    <property type="entry name" value="Prot/Nucl_acid_deglycase"/>
</dbReference>
<evidence type="ECO:0000259" key="1">
    <source>
        <dbReference type="Pfam" id="PF01965"/>
    </source>
</evidence>
<sequence>MLAEILKKQNREDRLYGAVCAAPAVVLEHHGLLDGKKATCHPLFMEKLSDGDQAGMSVVHDGNCVTSRGAGTSIQFALEMLGILLGEEKKQEVAKGMVVG</sequence>
<organism evidence="2 3">
    <name type="scientific">Desulfomarina profundi</name>
    <dbReference type="NCBI Taxonomy" id="2772557"/>
    <lineage>
        <taxon>Bacteria</taxon>
        <taxon>Pseudomonadati</taxon>
        <taxon>Thermodesulfobacteriota</taxon>
        <taxon>Desulfobulbia</taxon>
        <taxon>Desulfobulbales</taxon>
        <taxon>Desulfobulbaceae</taxon>
        <taxon>Desulfomarina</taxon>
    </lineage>
</organism>
<protein>
    <recommendedName>
        <fullName evidence="1">DJ-1/PfpI domain-containing protein</fullName>
    </recommendedName>
</protein>
<proteinExistence type="predicted"/>
<dbReference type="PANTHER" id="PTHR48094:SF12">
    <property type="entry name" value="PARKINSON DISEASE PROTEIN 7 HOMOLOG"/>
    <property type="match status" value="1"/>
</dbReference>
<dbReference type="GO" id="GO:1903189">
    <property type="term" value="P:glyoxal metabolic process"/>
    <property type="evidence" value="ECO:0007669"/>
    <property type="project" value="TreeGrafter"/>
</dbReference>
<dbReference type="Pfam" id="PF01965">
    <property type="entry name" value="DJ-1_PfpI"/>
    <property type="match status" value="1"/>
</dbReference>
<dbReference type="InterPro" id="IPR002818">
    <property type="entry name" value="DJ-1/PfpI"/>
</dbReference>
<keyword evidence="3" id="KW-1185">Reference proteome</keyword>
<evidence type="ECO:0000313" key="2">
    <source>
        <dbReference type="EMBL" id="BCL63023.1"/>
    </source>
</evidence>
<dbReference type="Proteomes" id="UP000826725">
    <property type="component" value="Chromosome"/>
</dbReference>
<dbReference type="GO" id="GO:0005737">
    <property type="term" value="C:cytoplasm"/>
    <property type="evidence" value="ECO:0007669"/>
    <property type="project" value="TreeGrafter"/>
</dbReference>
<feature type="domain" description="DJ-1/PfpI" evidence="1">
    <location>
        <begin position="2"/>
        <end position="81"/>
    </location>
</feature>